<dbReference type="RefSeq" id="WP_179919239.1">
    <property type="nucleotide sequence ID" value="NZ_CP058909.1"/>
</dbReference>
<dbReference type="Pfam" id="PF12389">
    <property type="entry name" value="Peptidase_M73"/>
    <property type="match status" value="1"/>
</dbReference>
<reference evidence="2 3" key="1">
    <citation type="submission" date="2020-07" db="EMBL/GenBank/DDBJ databases">
        <title>Halosimplex litoreum sp. nov. and Halosimplex rubrum sp. nov., isolated from different salt environments.</title>
        <authorList>
            <person name="Cui H."/>
        </authorList>
    </citation>
    <scope>NUCLEOTIDE SEQUENCE [LARGE SCALE GENOMIC DNA]</scope>
    <source>
        <strain evidence="2 3">R2</strain>
    </source>
</reference>
<dbReference type="Proteomes" id="UP000509346">
    <property type="component" value="Chromosome"/>
</dbReference>
<dbReference type="InterPro" id="IPR022121">
    <property type="entry name" value="Peptidase_M73_camelysin"/>
</dbReference>
<dbReference type="EMBL" id="CP058909">
    <property type="protein sequence ID" value="QLH84144.1"/>
    <property type="molecule type" value="Genomic_DNA"/>
</dbReference>
<dbReference type="KEGG" id="hpel:HZS54_22005"/>
<name>A0A7D5PBY3_9EURY</name>
<feature type="region of interest" description="Disordered" evidence="1">
    <location>
        <begin position="146"/>
        <end position="165"/>
    </location>
</feature>
<dbReference type="PROSITE" id="PS51318">
    <property type="entry name" value="TAT"/>
    <property type="match status" value="1"/>
</dbReference>
<keyword evidence="3" id="KW-1185">Reference proteome</keyword>
<feature type="compositionally biased region" description="Polar residues" evidence="1">
    <location>
        <begin position="146"/>
        <end position="158"/>
    </location>
</feature>
<accession>A0A7D5PBY3</accession>
<dbReference type="InterPro" id="IPR006311">
    <property type="entry name" value="TAT_signal"/>
</dbReference>
<dbReference type="GeneID" id="56085324"/>
<dbReference type="AlphaFoldDB" id="A0A7D5PBY3"/>
<evidence type="ECO:0000313" key="3">
    <source>
        <dbReference type="Proteomes" id="UP000509346"/>
    </source>
</evidence>
<dbReference type="OrthoDB" id="239585at2157"/>
<gene>
    <name evidence="2" type="ORF">HZS54_22005</name>
</gene>
<protein>
    <recommendedName>
        <fullName evidence="4">SipW-cognate class signal peptide</fullName>
    </recommendedName>
</protein>
<sequence>MNGENDGTAFSRRRVLAGLVTTGLASAAAGAGTMAAFSDTESSSGNTVQAGTLNLDIDSPGSFSFNGSLKPTDSTTDSVTLVSDGTIDGSLDVDVSYTEDDGDTGNQNVTAQEMAENLEITTLNYDGDRTGQIDGGSPPTLADLNSNDQGSGETTANDLVNLPDPGNGTDFTVGFRLKDVGNDFQGDGIAITFDFHLNQNDSQ</sequence>
<organism evidence="2 3">
    <name type="scientific">Halosimplex pelagicum</name>
    <dbReference type="NCBI Taxonomy" id="869886"/>
    <lineage>
        <taxon>Archaea</taxon>
        <taxon>Methanobacteriati</taxon>
        <taxon>Methanobacteriota</taxon>
        <taxon>Stenosarchaea group</taxon>
        <taxon>Halobacteria</taxon>
        <taxon>Halobacteriales</taxon>
        <taxon>Haloarculaceae</taxon>
        <taxon>Halosimplex</taxon>
    </lineage>
</organism>
<proteinExistence type="predicted"/>
<evidence type="ECO:0000313" key="2">
    <source>
        <dbReference type="EMBL" id="QLH84144.1"/>
    </source>
</evidence>
<dbReference type="InterPro" id="IPR023833">
    <property type="entry name" value="Signal_pept_SipW-depend-type"/>
</dbReference>
<dbReference type="NCBIfam" id="TIGR04088">
    <property type="entry name" value="cognate_SipW"/>
    <property type="match status" value="1"/>
</dbReference>
<evidence type="ECO:0000256" key="1">
    <source>
        <dbReference type="SAM" id="MobiDB-lite"/>
    </source>
</evidence>
<evidence type="ECO:0008006" key="4">
    <source>
        <dbReference type="Google" id="ProtNLM"/>
    </source>
</evidence>